<accession>A0A4C1V6I6</accession>
<sequence length="117" mass="13055">MAHDNITFRQNKIFIQKYKVPRHLCITRRRLPGAPVASCHGAGLVRDALAITILSVRPCAGVRDAVQLFASVYSNGPYKLRAHRCVQPLRPGSVHLSPKYVLGTFSEVRVPNLRPQD</sequence>
<comment type="caution">
    <text evidence="1">The sequence shown here is derived from an EMBL/GenBank/DDBJ whole genome shotgun (WGS) entry which is preliminary data.</text>
</comment>
<dbReference type="EMBL" id="BGZK01000284">
    <property type="protein sequence ID" value="GBP34130.1"/>
    <property type="molecule type" value="Genomic_DNA"/>
</dbReference>
<reference evidence="1 2" key="1">
    <citation type="journal article" date="2019" name="Commun. Biol.">
        <title>The bagworm genome reveals a unique fibroin gene that provides high tensile strength.</title>
        <authorList>
            <person name="Kono N."/>
            <person name="Nakamura H."/>
            <person name="Ohtoshi R."/>
            <person name="Tomita M."/>
            <person name="Numata K."/>
            <person name="Arakawa K."/>
        </authorList>
    </citation>
    <scope>NUCLEOTIDE SEQUENCE [LARGE SCALE GENOMIC DNA]</scope>
</reference>
<organism evidence="1 2">
    <name type="scientific">Eumeta variegata</name>
    <name type="common">Bagworm moth</name>
    <name type="synonym">Eumeta japonica</name>
    <dbReference type="NCBI Taxonomy" id="151549"/>
    <lineage>
        <taxon>Eukaryota</taxon>
        <taxon>Metazoa</taxon>
        <taxon>Ecdysozoa</taxon>
        <taxon>Arthropoda</taxon>
        <taxon>Hexapoda</taxon>
        <taxon>Insecta</taxon>
        <taxon>Pterygota</taxon>
        <taxon>Neoptera</taxon>
        <taxon>Endopterygota</taxon>
        <taxon>Lepidoptera</taxon>
        <taxon>Glossata</taxon>
        <taxon>Ditrysia</taxon>
        <taxon>Tineoidea</taxon>
        <taxon>Psychidae</taxon>
        <taxon>Oiketicinae</taxon>
        <taxon>Eumeta</taxon>
    </lineage>
</organism>
<evidence type="ECO:0000313" key="1">
    <source>
        <dbReference type="EMBL" id="GBP34130.1"/>
    </source>
</evidence>
<evidence type="ECO:0000313" key="2">
    <source>
        <dbReference type="Proteomes" id="UP000299102"/>
    </source>
</evidence>
<dbReference type="AlphaFoldDB" id="A0A4C1V6I6"/>
<name>A0A4C1V6I6_EUMVA</name>
<dbReference type="Proteomes" id="UP000299102">
    <property type="component" value="Unassembled WGS sequence"/>
</dbReference>
<keyword evidence="2" id="KW-1185">Reference proteome</keyword>
<proteinExistence type="predicted"/>
<protein>
    <submittedName>
        <fullName evidence="1">Uncharacterized protein</fullName>
    </submittedName>
</protein>
<gene>
    <name evidence="1" type="ORF">EVAR_28264_1</name>
</gene>